<dbReference type="EMBL" id="AP018732">
    <property type="protein sequence ID" value="BBE41938.1"/>
    <property type="molecule type" value="Genomic_DNA"/>
</dbReference>
<dbReference type="SUPFAM" id="SSF111126">
    <property type="entry name" value="Ligand-binding domain in the NO signalling and Golgi transport"/>
    <property type="match status" value="1"/>
</dbReference>
<reference evidence="2 3" key="1">
    <citation type="journal article" date="2019" name="ISME J.">
        <title>Isolation and characterization of a thermophilic sulfur- and iron-reducing thaumarchaeote from a terrestrial acidic hot spring.</title>
        <authorList>
            <person name="Kato S."/>
            <person name="Itoh T."/>
            <person name="Yuki M."/>
            <person name="Nagamori M."/>
            <person name="Ohnishi M."/>
            <person name="Uematsu K."/>
            <person name="Suzuki K."/>
            <person name="Takashina T."/>
            <person name="Ohkuma M."/>
        </authorList>
    </citation>
    <scope>NUCLEOTIDE SEQUENCE [LARGE SCALE GENOMIC DNA]</scope>
    <source>
        <strain evidence="2 3">NAS-02</strain>
    </source>
</reference>
<dbReference type="InterPro" id="IPR024096">
    <property type="entry name" value="NO_sig/Golgi_transp_ligand-bd"/>
</dbReference>
<gene>
    <name evidence="2" type="ORF">NAS2_0549</name>
</gene>
<dbReference type="SMART" id="SM00989">
    <property type="entry name" value="V4R"/>
    <property type="match status" value="1"/>
</dbReference>
<dbReference type="Proteomes" id="UP000509448">
    <property type="component" value="Chromosome"/>
</dbReference>
<name>A0A4P2VLB1_9ARCH</name>
<dbReference type="KEGG" id="ccai:NAS2_0549"/>
<proteinExistence type="predicted"/>
<dbReference type="PANTHER" id="PTHR35090:SF1">
    <property type="entry name" value="SLR0144 PROTEIN"/>
    <property type="match status" value="1"/>
</dbReference>
<dbReference type="InterPro" id="IPR004096">
    <property type="entry name" value="V4R"/>
</dbReference>
<dbReference type="AlphaFoldDB" id="A0A4P2VLB1"/>
<dbReference type="PANTHER" id="PTHR35090">
    <property type="entry name" value="DNA-DIRECTED RNA POLYMERASE SUBUNIT I"/>
    <property type="match status" value="1"/>
</dbReference>
<sequence length="254" mass="27102">MPGRRLAAASMRLRIGGDASAMASASAALYSRMAASGVRMLGFTCSFEGNCVTCVGLGDYTDASASPADIAAVLAAIPGFEDVKMYEGPVEGFAAVRGFTLEAADARAVLMSARALAGLLQGPREYLGEDAGAAFVYYEGFFAGRAMGEYLSQFGRESALAMMPRLWESRGYATSIETLSDPNGGHYRFEVRRLVECEVLSNYVKGPARTSHFFRGIIAGALSKIEGGEWDVEEVECVNDGSDKCAFEARRKGK</sequence>
<feature type="domain" description="4-vinyl reductase 4VR" evidence="1">
    <location>
        <begin position="190"/>
        <end position="251"/>
    </location>
</feature>
<protein>
    <recommendedName>
        <fullName evidence="1">4-vinyl reductase 4VR domain-containing protein</fullName>
    </recommendedName>
</protein>
<dbReference type="Pfam" id="PF02830">
    <property type="entry name" value="V4R"/>
    <property type="match status" value="1"/>
</dbReference>
<accession>A0A4P2VLB1</accession>
<dbReference type="Gene3D" id="3.30.1380.20">
    <property type="entry name" value="Trafficking protein particle complex subunit 3"/>
    <property type="match status" value="1"/>
</dbReference>
<evidence type="ECO:0000313" key="3">
    <source>
        <dbReference type="Proteomes" id="UP000509448"/>
    </source>
</evidence>
<organism evidence="2 3">
    <name type="scientific">Conexivisphaera calida</name>
    <dbReference type="NCBI Taxonomy" id="1874277"/>
    <lineage>
        <taxon>Archaea</taxon>
        <taxon>Nitrososphaerota</taxon>
        <taxon>Conexivisphaeria</taxon>
        <taxon>Conexivisphaerales</taxon>
        <taxon>Conexivisphaeraceae</taxon>
        <taxon>Conexivisphaera</taxon>
    </lineage>
</organism>
<evidence type="ECO:0000259" key="1">
    <source>
        <dbReference type="SMART" id="SM00989"/>
    </source>
</evidence>
<keyword evidence="3" id="KW-1185">Reference proteome</keyword>
<evidence type="ECO:0000313" key="2">
    <source>
        <dbReference type="EMBL" id="BBE41938.1"/>
    </source>
</evidence>